<dbReference type="Proteomes" id="UP000503251">
    <property type="component" value="Chromosome"/>
</dbReference>
<protein>
    <submittedName>
        <fullName evidence="4">Uncharacterized protein</fullName>
    </submittedName>
</protein>
<sequence length="96" mass="10510">MRNAFFIATLFAALILLAGHSFAAGPNTARQGYRYGHGPCGMGMGHGYNHAAYNNQNRGYGYAPCWTGSQDGSHMSYDTYRQNTPRRLNTGGTTNR</sequence>
<dbReference type="EMBL" id="CP039543">
    <property type="protein sequence ID" value="QJT10184.1"/>
    <property type="molecule type" value="Genomic_DNA"/>
</dbReference>
<evidence type="ECO:0000313" key="5">
    <source>
        <dbReference type="Proteomes" id="UP000434052"/>
    </source>
</evidence>
<reference evidence="4 5" key="1">
    <citation type="submission" date="2018-06" db="EMBL/GenBank/DDBJ databases">
        <title>Complete genome of Desulfovibrio marinus P48SEP.</title>
        <authorList>
            <person name="Crispim J.S."/>
            <person name="Vidigal P.M.P."/>
            <person name="Silva L.C.F."/>
            <person name="Araujo L.C."/>
            <person name="Laguardia C.N."/>
            <person name="Dias R.S."/>
            <person name="Sousa M.P."/>
            <person name="Paula S.O."/>
            <person name="Silva C."/>
        </authorList>
    </citation>
    <scope>NUCLEOTIDE SEQUENCE [LARGE SCALE GENOMIC DNA]</scope>
    <source>
        <strain evidence="4 5">P48SEP</strain>
    </source>
</reference>
<proteinExistence type="predicted"/>
<feature type="compositionally biased region" description="Polar residues" evidence="1">
    <location>
        <begin position="79"/>
        <end position="96"/>
    </location>
</feature>
<name>A0A6P1ZJB9_9BACT</name>
<feature type="region of interest" description="Disordered" evidence="1">
    <location>
        <begin position="77"/>
        <end position="96"/>
    </location>
</feature>
<dbReference type="Proteomes" id="UP000434052">
    <property type="component" value="Unassembled WGS sequence"/>
</dbReference>
<dbReference type="AlphaFoldDB" id="A0A6P1ZJB9"/>
<evidence type="ECO:0000313" key="3">
    <source>
        <dbReference type="EMBL" id="QJT10184.1"/>
    </source>
</evidence>
<gene>
    <name evidence="4" type="ORF">DQK91_03280</name>
    <name evidence="3" type="ORF">E8L03_15150</name>
</gene>
<feature type="signal peptide" evidence="2">
    <location>
        <begin position="1"/>
        <end position="23"/>
    </location>
</feature>
<keyword evidence="2" id="KW-0732">Signal</keyword>
<evidence type="ECO:0000256" key="1">
    <source>
        <dbReference type="SAM" id="MobiDB-lite"/>
    </source>
</evidence>
<organism evidence="4 5">
    <name type="scientific">Oceanidesulfovibrio marinus</name>
    <dbReference type="NCBI Taxonomy" id="370038"/>
    <lineage>
        <taxon>Bacteria</taxon>
        <taxon>Pseudomonadati</taxon>
        <taxon>Thermodesulfobacteriota</taxon>
        <taxon>Desulfovibrionia</taxon>
        <taxon>Desulfovibrionales</taxon>
        <taxon>Desulfovibrionaceae</taxon>
        <taxon>Oceanidesulfovibrio</taxon>
    </lineage>
</organism>
<accession>A0A6P1ZJB9</accession>
<keyword evidence="6" id="KW-1185">Reference proteome</keyword>
<reference evidence="3 6" key="2">
    <citation type="submission" date="2019-04" db="EMBL/GenBank/DDBJ databases">
        <title>Isolation and culture of sulfate reducing bacteria from the cold seep of the South China Sea.</title>
        <authorList>
            <person name="Sun C."/>
            <person name="Liu R."/>
        </authorList>
    </citation>
    <scope>NUCLEOTIDE SEQUENCE [LARGE SCALE GENOMIC DNA]</scope>
    <source>
        <strain evidence="3 6">CS1</strain>
    </source>
</reference>
<feature type="chain" id="PRO_5030159406" evidence="2">
    <location>
        <begin position="24"/>
        <end position="96"/>
    </location>
</feature>
<dbReference type="RefSeq" id="WP_144234030.1">
    <property type="nucleotide sequence ID" value="NZ_CP039543.1"/>
</dbReference>
<evidence type="ECO:0000313" key="6">
    <source>
        <dbReference type="Proteomes" id="UP000503251"/>
    </source>
</evidence>
<dbReference type="EMBL" id="QMIF01000002">
    <property type="protein sequence ID" value="TVM35702.1"/>
    <property type="molecule type" value="Genomic_DNA"/>
</dbReference>
<evidence type="ECO:0000256" key="2">
    <source>
        <dbReference type="SAM" id="SignalP"/>
    </source>
</evidence>
<evidence type="ECO:0000313" key="4">
    <source>
        <dbReference type="EMBL" id="TVM35702.1"/>
    </source>
</evidence>